<comment type="caution">
    <text evidence="1">The sequence shown here is derived from an EMBL/GenBank/DDBJ whole genome shotgun (WGS) entry which is preliminary data.</text>
</comment>
<dbReference type="AlphaFoldDB" id="M0QMY5"/>
<keyword evidence="2" id="KW-1185">Reference proteome</keyword>
<dbReference type="RefSeq" id="WP_007622945.1">
    <property type="nucleotide sequence ID" value="NZ_BANX01000026.1"/>
</dbReference>
<evidence type="ECO:0000313" key="1">
    <source>
        <dbReference type="EMBL" id="GAC69651.1"/>
    </source>
</evidence>
<protein>
    <submittedName>
        <fullName evidence="1">Uncharacterized protein</fullName>
    </submittedName>
</protein>
<proteinExistence type="predicted"/>
<sequence length="53" mass="5786">MFTSFDLTEEVASEDLIDRLISTGGPVATVAEHTGRKTGEMPLFLDVVDFGNR</sequence>
<name>M0QMY5_9ACTN</name>
<organism evidence="1 2">
    <name type="scientific">Gordonia soli NBRC 108243</name>
    <dbReference type="NCBI Taxonomy" id="1223545"/>
    <lineage>
        <taxon>Bacteria</taxon>
        <taxon>Bacillati</taxon>
        <taxon>Actinomycetota</taxon>
        <taxon>Actinomycetes</taxon>
        <taxon>Mycobacteriales</taxon>
        <taxon>Gordoniaceae</taxon>
        <taxon>Gordonia</taxon>
    </lineage>
</organism>
<gene>
    <name evidence="1" type="ORF">GS4_26_00990</name>
</gene>
<dbReference type="Proteomes" id="UP000011666">
    <property type="component" value="Unassembled WGS sequence"/>
</dbReference>
<accession>M0QMY5</accession>
<reference evidence="1 2" key="1">
    <citation type="submission" date="2013-01" db="EMBL/GenBank/DDBJ databases">
        <title>Whole genome shotgun sequence of Gordonia soli NBRC 108243.</title>
        <authorList>
            <person name="Isaki-Nakamura S."/>
            <person name="Hosoyama A."/>
            <person name="Tsuchikane K."/>
            <person name="Ando Y."/>
            <person name="Baba S."/>
            <person name="Ohji S."/>
            <person name="Hamada M."/>
            <person name="Tamura T."/>
            <person name="Yamazoe A."/>
            <person name="Yamazaki S."/>
            <person name="Fujita N."/>
        </authorList>
    </citation>
    <scope>NUCLEOTIDE SEQUENCE [LARGE SCALE GENOMIC DNA]</scope>
    <source>
        <strain evidence="1 2">NBRC 108243</strain>
    </source>
</reference>
<evidence type="ECO:0000313" key="2">
    <source>
        <dbReference type="Proteomes" id="UP000011666"/>
    </source>
</evidence>
<dbReference type="EMBL" id="BANX01000026">
    <property type="protein sequence ID" value="GAC69651.1"/>
    <property type="molecule type" value="Genomic_DNA"/>
</dbReference>